<accession>A0ABC9VEI2</accession>
<evidence type="ECO:0000313" key="3">
    <source>
        <dbReference type="Proteomes" id="UP000023566"/>
    </source>
</evidence>
<feature type="chain" id="PRO_5044777318" evidence="1">
    <location>
        <begin position="21"/>
        <end position="180"/>
    </location>
</feature>
<dbReference type="InterPro" id="IPR022121">
    <property type="entry name" value="Peptidase_M73_camelysin"/>
</dbReference>
<dbReference type="EMBL" id="AOTZ01000005">
    <property type="protein sequence ID" value="EZP76787.1"/>
    <property type="molecule type" value="Genomic_DNA"/>
</dbReference>
<dbReference type="Proteomes" id="UP000023566">
    <property type="component" value="Chromosome"/>
</dbReference>
<proteinExistence type="predicted"/>
<feature type="signal peptide" evidence="1">
    <location>
        <begin position="1"/>
        <end position="20"/>
    </location>
</feature>
<gene>
    <name evidence="2" type="ORF">H839_09333</name>
</gene>
<dbReference type="Pfam" id="PF12389">
    <property type="entry name" value="Peptidase_M73"/>
    <property type="match status" value="1"/>
</dbReference>
<sequence length="180" mass="19232">MNKVLVTNSILLLLMALLSANPIGYVNSSFTDQVVNEGNTLTSATVDIETVPASPNVLMQVNNMLPGDSVSANVTVRNTGTVPIVYRVFANSSPGTTPLWTFDDPTKTLQLKLTDMETGSVLYSGPLSGLTTANLPLAENASQTLQFQVTLPDTANEVFQNFSETVTFQFIATQLEGGAR</sequence>
<name>A0ABC9VEI2_9BACL</name>
<organism evidence="2 3">
    <name type="scientific">Parageobacillus genomosp. 1</name>
    <dbReference type="NCBI Taxonomy" id="1295642"/>
    <lineage>
        <taxon>Bacteria</taxon>
        <taxon>Bacillati</taxon>
        <taxon>Bacillota</taxon>
        <taxon>Bacilli</taxon>
        <taxon>Bacillales</taxon>
        <taxon>Anoxybacillaceae</taxon>
        <taxon>Parageobacillus</taxon>
    </lineage>
</organism>
<dbReference type="AlphaFoldDB" id="A0ABC9VEI2"/>
<protein>
    <submittedName>
        <fullName evidence="2">Uncharacterized protein</fullName>
    </submittedName>
</protein>
<reference evidence="2 3" key="1">
    <citation type="journal article" date="2014" name="Appl. Microbiol. Biotechnol.">
        <title>Transformable facultative thermophile Geobacillus stearothermophilus NUB3621 as a host strain for metabolic engineering.</title>
        <authorList>
            <person name="Blanchard K."/>
            <person name="Robic S."/>
            <person name="Matsumura I."/>
        </authorList>
    </citation>
    <scope>NUCLEOTIDE SEQUENCE [LARGE SCALE GENOMIC DNA]</scope>
    <source>
        <strain evidence="2 3">NUB3621</strain>
    </source>
</reference>
<evidence type="ECO:0000256" key="1">
    <source>
        <dbReference type="SAM" id="SignalP"/>
    </source>
</evidence>
<dbReference type="RefSeq" id="WP_052351485.1">
    <property type="nucleotide sequence ID" value="NZ_CM002692.1"/>
</dbReference>
<evidence type="ECO:0000313" key="2">
    <source>
        <dbReference type="EMBL" id="EZP76787.1"/>
    </source>
</evidence>
<keyword evidence="1" id="KW-0732">Signal</keyword>
<keyword evidence="3" id="KW-1185">Reference proteome</keyword>
<comment type="caution">
    <text evidence="2">The sequence shown here is derived from an EMBL/GenBank/DDBJ whole genome shotgun (WGS) entry which is preliminary data.</text>
</comment>